<feature type="domain" description="EamA" evidence="6">
    <location>
        <begin position="15"/>
        <end position="141"/>
    </location>
</feature>
<dbReference type="PANTHER" id="PTHR32322">
    <property type="entry name" value="INNER MEMBRANE TRANSPORTER"/>
    <property type="match status" value="1"/>
</dbReference>
<dbReference type="SUPFAM" id="SSF103481">
    <property type="entry name" value="Multidrug resistance efflux transporter EmrE"/>
    <property type="match status" value="2"/>
</dbReference>
<feature type="transmembrane region" description="Helical" evidence="5">
    <location>
        <begin position="96"/>
        <end position="115"/>
    </location>
</feature>
<feature type="transmembrane region" description="Helical" evidence="5">
    <location>
        <begin position="68"/>
        <end position="90"/>
    </location>
</feature>
<reference evidence="7" key="1">
    <citation type="submission" date="2020-05" db="EMBL/GenBank/DDBJ databases">
        <authorList>
            <person name="Chiriac C."/>
            <person name="Salcher M."/>
            <person name="Ghai R."/>
            <person name="Kavagutti S V."/>
        </authorList>
    </citation>
    <scope>NUCLEOTIDE SEQUENCE</scope>
</reference>
<evidence type="ECO:0000256" key="3">
    <source>
        <dbReference type="ARBA" id="ARBA00022989"/>
    </source>
</evidence>
<dbReference type="Pfam" id="PF00892">
    <property type="entry name" value="EamA"/>
    <property type="match status" value="2"/>
</dbReference>
<evidence type="ECO:0000259" key="6">
    <source>
        <dbReference type="Pfam" id="PF00892"/>
    </source>
</evidence>
<protein>
    <submittedName>
        <fullName evidence="7">Unannotated protein</fullName>
    </submittedName>
</protein>
<feature type="domain" description="EamA" evidence="6">
    <location>
        <begin position="153"/>
        <end position="287"/>
    </location>
</feature>
<sequence length="307" mass="32402">MSSDTGESQRADIAVPAVILAVFAWGMGPLMVRGMGVSGYTVALYRMWFGAPAMLIANKLWGKPLTWVALKACVVPGLFFGSSMMMGFVAVRTTSIANATLIGALTPAIILLGANRFVGERSDLRRIPFALLAFAGLALVILGGVNNEGASLNGDVWAAINVMCFSVYFVILKKRRNEGFDGWTFLAGVFIVGCIVITPVCVLMADDTRAVGGWDWLLLLGMVLGPGLVGHGLISWASRHLPVTTTSLLTLGSPVISVFGAWLIYDQNLNAVQFLGAILVLGGLAGSVWDKSSGSSPAPKSLIEPLV</sequence>
<evidence type="ECO:0000313" key="7">
    <source>
        <dbReference type="EMBL" id="CAB5134471.1"/>
    </source>
</evidence>
<feature type="transmembrane region" description="Helical" evidence="5">
    <location>
        <begin position="184"/>
        <end position="205"/>
    </location>
</feature>
<accession>A0A6J7W170</accession>
<keyword evidence="2 5" id="KW-0812">Transmembrane</keyword>
<feature type="transmembrane region" description="Helical" evidence="5">
    <location>
        <begin position="156"/>
        <end position="172"/>
    </location>
</feature>
<dbReference type="InterPro" id="IPR000620">
    <property type="entry name" value="EamA_dom"/>
</dbReference>
<name>A0A6J7W170_9ZZZZ</name>
<evidence type="ECO:0000256" key="1">
    <source>
        <dbReference type="ARBA" id="ARBA00004141"/>
    </source>
</evidence>
<comment type="subcellular location">
    <subcellularLocation>
        <location evidence="1">Membrane</location>
        <topology evidence="1">Multi-pass membrane protein</topology>
    </subcellularLocation>
</comment>
<feature type="transmembrane region" description="Helical" evidence="5">
    <location>
        <begin position="248"/>
        <end position="265"/>
    </location>
</feature>
<feature type="transmembrane region" description="Helical" evidence="5">
    <location>
        <begin position="12"/>
        <end position="31"/>
    </location>
</feature>
<keyword evidence="3 5" id="KW-1133">Transmembrane helix</keyword>
<dbReference type="InterPro" id="IPR037185">
    <property type="entry name" value="EmrE-like"/>
</dbReference>
<dbReference type="EMBL" id="CAFBRX010000212">
    <property type="protein sequence ID" value="CAB5134471.1"/>
    <property type="molecule type" value="Genomic_DNA"/>
</dbReference>
<dbReference type="GO" id="GO:0016020">
    <property type="term" value="C:membrane"/>
    <property type="evidence" value="ECO:0007669"/>
    <property type="project" value="UniProtKB-SubCell"/>
</dbReference>
<feature type="transmembrane region" description="Helical" evidence="5">
    <location>
        <begin position="217"/>
        <end position="236"/>
    </location>
</feature>
<dbReference type="PANTHER" id="PTHR32322:SF2">
    <property type="entry name" value="EAMA DOMAIN-CONTAINING PROTEIN"/>
    <property type="match status" value="1"/>
</dbReference>
<keyword evidence="4 5" id="KW-0472">Membrane</keyword>
<evidence type="ECO:0000256" key="2">
    <source>
        <dbReference type="ARBA" id="ARBA00022692"/>
    </source>
</evidence>
<organism evidence="7">
    <name type="scientific">freshwater metagenome</name>
    <dbReference type="NCBI Taxonomy" id="449393"/>
    <lineage>
        <taxon>unclassified sequences</taxon>
        <taxon>metagenomes</taxon>
        <taxon>ecological metagenomes</taxon>
    </lineage>
</organism>
<proteinExistence type="predicted"/>
<evidence type="ECO:0000256" key="5">
    <source>
        <dbReference type="SAM" id="Phobius"/>
    </source>
</evidence>
<feature type="transmembrane region" description="Helical" evidence="5">
    <location>
        <begin position="127"/>
        <end position="144"/>
    </location>
</feature>
<feature type="transmembrane region" description="Helical" evidence="5">
    <location>
        <begin position="271"/>
        <end position="289"/>
    </location>
</feature>
<dbReference type="AlphaFoldDB" id="A0A6J7W170"/>
<evidence type="ECO:0000256" key="4">
    <source>
        <dbReference type="ARBA" id="ARBA00023136"/>
    </source>
</evidence>
<gene>
    <name evidence="7" type="ORF">UFOPK4422_01549</name>
</gene>
<dbReference type="InterPro" id="IPR050638">
    <property type="entry name" value="AA-Vitamin_Transporters"/>
</dbReference>